<dbReference type="InterPro" id="IPR005123">
    <property type="entry name" value="Oxoglu/Fe-dep_dioxygenase_dom"/>
</dbReference>
<evidence type="ECO:0000313" key="3">
    <source>
        <dbReference type="Proteomes" id="UP000185221"/>
    </source>
</evidence>
<dbReference type="GO" id="GO:0051213">
    <property type="term" value="F:dioxygenase activity"/>
    <property type="evidence" value="ECO:0007669"/>
    <property type="project" value="InterPro"/>
</dbReference>
<organism evidence="2 3">
    <name type="scientific">Algoriphagus halophilus</name>
    <dbReference type="NCBI Taxonomy" id="226505"/>
    <lineage>
        <taxon>Bacteria</taxon>
        <taxon>Pseudomonadati</taxon>
        <taxon>Bacteroidota</taxon>
        <taxon>Cytophagia</taxon>
        <taxon>Cytophagales</taxon>
        <taxon>Cyclobacteriaceae</taxon>
        <taxon>Algoriphagus</taxon>
    </lineage>
</organism>
<evidence type="ECO:0000259" key="1">
    <source>
        <dbReference type="PROSITE" id="PS51471"/>
    </source>
</evidence>
<name>A0A1N6DMQ3_9BACT</name>
<dbReference type="InterPro" id="IPR032854">
    <property type="entry name" value="ALKBH3"/>
</dbReference>
<sequence length="193" mass="21881">MDLGLSCEAAYYPDFISKEESTAIFKHLIQNFDLTNRSVKLANGVSHPVNFGKVMFMDQNLFDENKLPSHIWGNIAVWSKEMQAVKEKIELFTGHQFQVCVCIYYPDGNSGVDFHSDFVAFGNTSYIPSLSLGEAREFVLRNKMDGQKTSIELGDGSLVIMGYNCQELYEHALPENPKYKNARINLTFRKFGA</sequence>
<proteinExistence type="predicted"/>
<gene>
    <name evidence="2" type="ORF">SAMN05444394_1152</name>
</gene>
<dbReference type="InterPro" id="IPR027450">
    <property type="entry name" value="AlkB-like"/>
</dbReference>
<keyword evidence="3" id="KW-1185">Reference proteome</keyword>
<protein>
    <submittedName>
        <fullName evidence="2">2OG-Fe(II) oxygenase superfamily protein</fullName>
    </submittedName>
</protein>
<dbReference type="AlphaFoldDB" id="A0A1N6DMQ3"/>
<dbReference type="Gene3D" id="2.60.120.590">
    <property type="entry name" value="Alpha-ketoglutarate-dependent dioxygenase AlkB-like"/>
    <property type="match status" value="1"/>
</dbReference>
<dbReference type="STRING" id="226505.SAMN05444394_1152"/>
<dbReference type="EMBL" id="FSRC01000001">
    <property type="protein sequence ID" value="SIN71997.1"/>
    <property type="molecule type" value="Genomic_DNA"/>
</dbReference>
<dbReference type="Proteomes" id="UP000185221">
    <property type="component" value="Unassembled WGS sequence"/>
</dbReference>
<evidence type="ECO:0000313" key="2">
    <source>
        <dbReference type="EMBL" id="SIN71997.1"/>
    </source>
</evidence>
<dbReference type="InterPro" id="IPR037151">
    <property type="entry name" value="AlkB-like_sf"/>
</dbReference>
<dbReference type="OrthoDB" id="509559at2"/>
<feature type="domain" description="Fe2OG dioxygenase" evidence="1">
    <location>
        <begin position="96"/>
        <end position="192"/>
    </location>
</feature>
<dbReference type="PROSITE" id="PS51471">
    <property type="entry name" value="FE2OG_OXY"/>
    <property type="match status" value="1"/>
</dbReference>
<dbReference type="RefSeq" id="WP_074223836.1">
    <property type="nucleotide sequence ID" value="NZ_FSRC01000001.1"/>
</dbReference>
<dbReference type="PANTHER" id="PTHR31212:SF4">
    <property type="entry name" value="ALPHA-KETOGLUTARATE-DEPENDENT DIOXYGENASE ALKB HOMOLOG 3"/>
    <property type="match status" value="1"/>
</dbReference>
<dbReference type="SUPFAM" id="SSF51197">
    <property type="entry name" value="Clavaminate synthase-like"/>
    <property type="match status" value="1"/>
</dbReference>
<accession>A0A1N6DMQ3</accession>
<dbReference type="Pfam" id="PF13532">
    <property type="entry name" value="2OG-FeII_Oxy_2"/>
    <property type="match status" value="1"/>
</dbReference>
<dbReference type="PANTHER" id="PTHR31212">
    <property type="entry name" value="ALPHA-KETOGLUTARATE-DEPENDENT DIOXYGENASE ALKB HOMOLOG 3"/>
    <property type="match status" value="1"/>
</dbReference>
<dbReference type="GO" id="GO:0006307">
    <property type="term" value="P:DNA alkylation repair"/>
    <property type="evidence" value="ECO:0007669"/>
    <property type="project" value="InterPro"/>
</dbReference>
<reference evidence="3" key="1">
    <citation type="submission" date="2016-11" db="EMBL/GenBank/DDBJ databases">
        <authorList>
            <person name="Varghese N."/>
            <person name="Submissions S."/>
        </authorList>
    </citation>
    <scope>NUCLEOTIDE SEQUENCE [LARGE SCALE GENOMIC DNA]</scope>
    <source>
        <strain evidence="3">DSM 15292</strain>
    </source>
</reference>